<feature type="compositionally biased region" description="Polar residues" evidence="1">
    <location>
        <begin position="38"/>
        <end position="58"/>
    </location>
</feature>
<sequence length="127" mass="14701">MEKNKLLFSVLIILIVIIAIVGIYVAFNFNNPQEDSLENNTTAVAQEINNQTQQSSENPIDENRPVNDPNYKGYNPLHESEITPDGWNPREHEVSRTQYEDGTYRIDYDDGYFRICDENGYVITYGY</sequence>
<dbReference type="RefSeq" id="WP_116669228.1">
    <property type="nucleotide sequence ID" value="NZ_MZGU01000003.1"/>
</dbReference>
<accession>A0A2U1S8T3</accession>
<feature type="transmembrane region" description="Helical" evidence="2">
    <location>
        <begin position="6"/>
        <end position="27"/>
    </location>
</feature>
<keyword evidence="2" id="KW-1133">Transmembrane helix</keyword>
<evidence type="ECO:0000313" key="4">
    <source>
        <dbReference type="Proteomes" id="UP000245577"/>
    </source>
</evidence>
<evidence type="ECO:0000256" key="2">
    <source>
        <dbReference type="SAM" id="Phobius"/>
    </source>
</evidence>
<evidence type="ECO:0000313" key="3">
    <source>
        <dbReference type="EMBL" id="PWB86698.1"/>
    </source>
</evidence>
<reference evidence="3 4" key="1">
    <citation type="submission" date="2017-03" db="EMBL/GenBank/DDBJ databases">
        <title>Genome sequence of Methanobrevibacter wosei.</title>
        <authorList>
            <person name="Poehlein A."/>
            <person name="Seedorf H."/>
            <person name="Daniel R."/>
        </authorList>
    </citation>
    <scope>NUCLEOTIDE SEQUENCE [LARGE SCALE GENOMIC DNA]</scope>
    <source>
        <strain evidence="3 4">DSM 11979</strain>
    </source>
</reference>
<feature type="compositionally biased region" description="Basic and acidic residues" evidence="1">
    <location>
        <begin position="88"/>
        <end position="98"/>
    </location>
</feature>
<proteinExistence type="predicted"/>
<dbReference type="OrthoDB" id="78186at2157"/>
<dbReference type="AlphaFoldDB" id="A0A2U1S8T3"/>
<keyword evidence="4" id="KW-1185">Reference proteome</keyword>
<feature type="region of interest" description="Disordered" evidence="1">
    <location>
        <begin position="38"/>
        <end position="98"/>
    </location>
</feature>
<keyword evidence="2" id="KW-0472">Membrane</keyword>
<comment type="caution">
    <text evidence="3">The sequence shown here is derived from an EMBL/GenBank/DDBJ whole genome shotgun (WGS) entry which is preliminary data.</text>
</comment>
<dbReference type="Proteomes" id="UP000245577">
    <property type="component" value="Unassembled WGS sequence"/>
</dbReference>
<dbReference type="EMBL" id="MZGU01000003">
    <property type="protein sequence ID" value="PWB86698.1"/>
    <property type="molecule type" value="Genomic_DNA"/>
</dbReference>
<evidence type="ECO:0000256" key="1">
    <source>
        <dbReference type="SAM" id="MobiDB-lite"/>
    </source>
</evidence>
<organism evidence="3 4">
    <name type="scientific">Methanobrevibacter woesei</name>
    <dbReference type="NCBI Taxonomy" id="190976"/>
    <lineage>
        <taxon>Archaea</taxon>
        <taxon>Methanobacteriati</taxon>
        <taxon>Methanobacteriota</taxon>
        <taxon>Methanomada group</taxon>
        <taxon>Methanobacteria</taxon>
        <taxon>Methanobacteriales</taxon>
        <taxon>Methanobacteriaceae</taxon>
        <taxon>Methanobrevibacter</taxon>
    </lineage>
</organism>
<protein>
    <submittedName>
        <fullName evidence="3">Uncharacterized protein</fullName>
    </submittedName>
</protein>
<keyword evidence="2" id="KW-0812">Transmembrane</keyword>
<name>A0A2U1S8T3_9EURY</name>
<gene>
    <name evidence="3" type="ORF">MBBWO_04120</name>
</gene>